<dbReference type="PRINTS" id="PR00143">
    <property type="entry name" value="CITRTSNTHASE"/>
</dbReference>
<dbReference type="Pfam" id="PF12728">
    <property type="entry name" value="HTH_17"/>
    <property type="match status" value="1"/>
</dbReference>
<dbReference type="GO" id="GO:0005829">
    <property type="term" value="C:cytosol"/>
    <property type="evidence" value="ECO:0007669"/>
    <property type="project" value="TreeGrafter"/>
</dbReference>
<dbReference type="InterPro" id="IPR016143">
    <property type="entry name" value="Citrate_synth-like_sm_a-sub"/>
</dbReference>
<sequence>MRTDYLSAQDAAARLGVSLATLYAYVSRGRIDSRPGPDGRTREYSAGDVEQLIERKQAGRGAAQGAAHSLAWGLPVLETRISLIRPHGHYYRGESAIALAKSGATLEETARLLWDCGSHDPFAAELSHPWPAAIALLLHQAEVPPLERTVAALPLLALNAAHAHSIDPFHRRHDAALLLRETAALLCATQPSAQPIHHVMAASWRKDEMGLSQLVRCALVLCADHELNASSFATRVAASTGASLHAAVCAGLATLSGPHHGGAAARAHAFIQEMLRERKPVDRLRERLRRGEALPGFGHPLYPEGDPRAAVLLEALQATRPRPAKLSAIERLIEAVQAQCGRRPNLDFALASIASAYELGADVALAIFAAGRMAGWLAHSLEQQESGSLIRPRASYVGRAPQREE</sequence>
<organism evidence="6 7">
    <name type="scientific">Dyella choica</name>
    <dbReference type="NCBI Taxonomy" id="1927959"/>
    <lineage>
        <taxon>Bacteria</taxon>
        <taxon>Pseudomonadati</taxon>
        <taxon>Pseudomonadota</taxon>
        <taxon>Gammaproteobacteria</taxon>
        <taxon>Lysobacterales</taxon>
        <taxon>Rhodanobacteraceae</taxon>
        <taxon>Dyella</taxon>
    </lineage>
</organism>
<evidence type="ECO:0000259" key="5">
    <source>
        <dbReference type="Pfam" id="PF12728"/>
    </source>
</evidence>
<evidence type="ECO:0000256" key="2">
    <source>
        <dbReference type="ARBA" id="ARBA00010566"/>
    </source>
</evidence>
<evidence type="ECO:0000256" key="1">
    <source>
        <dbReference type="ARBA" id="ARBA00004751"/>
    </source>
</evidence>
<proteinExistence type="inferred from homology"/>
<dbReference type="UniPathway" id="UPA00223">
    <property type="reaction ID" value="UER00717"/>
</dbReference>
<protein>
    <recommendedName>
        <fullName evidence="3">citrate synthase (unknown stereospecificity)</fullName>
        <ecNumber evidence="3">2.3.3.16</ecNumber>
    </recommendedName>
</protein>
<dbReference type="InterPro" id="IPR002020">
    <property type="entry name" value="Citrate_synthase"/>
</dbReference>
<comment type="similarity">
    <text evidence="2">Belongs to the citrate synthase family.</text>
</comment>
<dbReference type="InterPro" id="IPR036969">
    <property type="entry name" value="Citrate_synthase_sf"/>
</dbReference>
<accession>A0A432LZW3</accession>
<dbReference type="PANTHER" id="PTHR11739">
    <property type="entry name" value="CITRATE SYNTHASE"/>
    <property type="match status" value="1"/>
</dbReference>
<name>A0A432LZW3_9GAMM</name>
<evidence type="ECO:0000313" key="7">
    <source>
        <dbReference type="Proteomes" id="UP000274358"/>
    </source>
</evidence>
<dbReference type="GO" id="GO:0006099">
    <property type="term" value="P:tricarboxylic acid cycle"/>
    <property type="evidence" value="ECO:0007669"/>
    <property type="project" value="UniProtKB-UniPathway"/>
</dbReference>
<dbReference type="InterPro" id="IPR009061">
    <property type="entry name" value="DNA-bd_dom_put_sf"/>
</dbReference>
<evidence type="ECO:0000313" key="6">
    <source>
        <dbReference type="EMBL" id="RUL69525.1"/>
    </source>
</evidence>
<dbReference type="InterPro" id="IPR016142">
    <property type="entry name" value="Citrate_synth-like_lrg_a-sub"/>
</dbReference>
<feature type="domain" description="Helix-turn-helix" evidence="5">
    <location>
        <begin position="5"/>
        <end position="56"/>
    </location>
</feature>
<dbReference type="Proteomes" id="UP000274358">
    <property type="component" value="Unassembled WGS sequence"/>
</dbReference>
<evidence type="ECO:0000256" key="4">
    <source>
        <dbReference type="ARBA" id="ARBA00022679"/>
    </source>
</evidence>
<comment type="pathway">
    <text evidence="1">Carbohydrate metabolism; tricarboxylic acid cycle; isocitrate from oxaloacetate: step 1/2.</text>
</comment>
<dbReference type="SUPFAM" id="SSF48256">
    <property type="entry name" value="Citrate synthase"/>
    <property type="match status" value="1"/>
</dbReference>
<dbReference type="CDD" id="cd06102">
    <property type="entry name" value="citrate_synt_like_2"/>
    <property type="match status" value="1"/>
</dbReference>
<keyword evidence="4" id="KW-0808">Transferase</keyword>
<comment type="caution">
    <text evidence="6">The sequence shown here is derived from an EMBL/GenBank/DDBJ whole genome shotgun (WGS) entry which is preliminary data.</text>
</comment>
<dbReference type="RefSeq" id="WP_126686980.1">
    <property type="nucleotide sequence ID" value="NZ_RYYV01000031.1"/>
</dbReference>
<dbReference type="AlphaFoldDB" id="A0A432LZW3"/>
<evidence type="ECO:0000256" key="3">
    <source>
        <dbReference type="ARBA" id="ARBA00012972"/>
    </source>
</evidence>
<keyword evidence="7" id="KW-1185">Reference proteome</keyword>
<reference evidence="6 7" key="1">
    <citation type="submission" date="2018-12" db="EMBL/GenBank/DDBJ databases">
        <title>Dyella dinghuensis sp. nov. DHOA06 and Dyella choica sp. nov. 4M-K27, isolated from forest soil.</title>
        <authorList>
            <person name="Qiu L.-H."/>
            <person name="Gao Z.-H."/>
        </authorList>
    </citation>
    <scope>NUCLEOTIDE SEQUENCE [LARGE SCALE GENOMIC DNA]</scope>
    <source>
        <strain evidence="6 7">4M-K27</strain>
    </source>
</reference>
<dbReference type="GO" id="GO:0036440">
    <property type="term" value="F:citrate synthase activity"/>
    <property type="evidence" value="ECO:0007669"/>
    <property type="project" value="UniProtKB-EC"/>
</dbReference>
<dbReference type="GO" id="GO:0005975">
    <property type="term" value="P:carbohydrate metabolic process"/>
    <property type="evidence" value="ECO:0007669"/>
    <property type="project" value="TreeGrafter"/>
</dbReference>
<dbReference type="SUPFAM" id="SSF46955">
    <property type="entry name" value="Putative DNA-binding domain"/>
    <property type="match status" value="1"/>
</dbReference>
<dbReference type="EC" id="2.3.3.16" evidence="3"/>
<dbReference type="OrthoDB" id="9800864at2"/>
<dbReference type="Gene3D" id="1.10.580.10">
    <property type="entry name" value="Citrate Synthase, domain 1"/>
    <property type="match status" value="1"/>
</dbReference>
<dbReference type="Pfam" id="PF00285">
    <property type="entry name" value="Citrate_synt"/>
    <property type="match status" value="1"/>
</dbReference>
<dbReference type="Gene3D" id="1.10.230.10">
    <property type="entry name" value="Cytochrome P450-Terp, domain 2"/>
    <property type="match status" value="1"/>
</dbReference>
<dbReference type="InterPro" id="IPR041657">
    <property type="entry name" value="HTH_17"/>
</dbReference>
<dbReference type="PANTHER" id="PTHR11739:SF4">
    <property type="entry name" value="CITRATE SYNTHASE, PEROXISOMAL"/>
    <property type="match status" value="1"/>
</dbReference>
<dbReference type="EMBL" id="RYYV01000031">
    <property type="protein sequence ID" value="RUL69525.1"/>
    <property type="molecule type" value="Genomic_DNA"/>
</dbReference>
<gene>
    <name evidence="6" type="ORF">EKH80_22170</name>
</gene>